<dbReference type="Proteomes" id="UP000492821">
    <property type="component" value="Unassembled WGS sequence"/>
</dbReference>
<accession>A0A7E4W0J5</accession>
<keyword evidence="1" id="KW-0732">Signal</keyword>
<name>A0A7E4W0J5_PANRE</name>
<feature type="chain" id="PRO_5029007252" evidence="1">
    <location>
        <begin position="21"/>
        <end position="106"/>
    </location>
</feature>
<protein>
    <submittedName>
        <fullName evidence="3">Cystatin domain-containing protein</fullName>
    </submittedName>
</protein>
<proteinExistence type="predicted"/>
<evidence type="ECO:0000256" key="1">
    <source>
        <dbReference type="SAM" id="SignalP"/>
    </source>
</evidence>
<reference evidence="2" key="1">
    <citation type="journal article" date="2013" name="Genetics">
        <title>The draft genome and transcriptome of Panagrellus redivivus are shaped by the harsh demands of a free-living lifestyle.</title>
        <authorList>
            <person name="Srinivasan J."/>
            <person name="Dillman A.R."/>
            <person name="Macchietto M.G."/>
            <person name="Heikkinen L."/>
            <person name="Lakso M."/>
            <person name="Fracchia K.M."/>
            <person name="Antoshechkin I."/>
            <person name="Mortazavi A."/>
            <person name="Wong G."/>
            <person name="Sternberg P.W."/>
        </authorList>
    </citation>
    <scope>NUCLEOTIDE SEQUENCE [LARGE SCALE GENOMIC DNA]</scope>
    <source>
        <strain evidence="2">MT8872</strain>
    </source>
</reference>
<sequence>MGNSVLFMLLGVGMILAVVAVSPVRDADAMLRGLEEADGADAAERLFLYRSIINSPILDEQTVVLPISDNEVHKRSANDEATGMGKRVYLARVGKRQYYAARIGKK</sequence>
<dbReference type="WBParaSite" id="Pan_g4989.t1">
    <property type="protein sequence ID" value="Pan_g4989.t1"/>
    <property type="gene ID" value="Pan_g4989"/>
</dbReference>
<evidence type="ECO:0000313" key="2">
    <source>
        <dbReference type="Proteomes" id="UP000492821"/>
    </source>
</evidence>
<feature type="signal peptide" evidence="1">
    <location>
        <begin position="1"/>
        <end position="20"/>
    </location>
</feature>
<evidence type="ECO:0000313" key="3">
    <source>
        <dbReference type="WBParaSite" id="Pan_g4989.t1"/>
    </source>
</evidence>
<keyword evidence="2" id="KW-1185">Reference proteome</keyword>
<dbReference type="AlphaFoldDB" id="A0A7E4W0J5"/>
<reference evidence="3" key="2">
    <citation type="submission" date="2020-10" db="UniProtKB">
        <authorList>
            <consortium name="WormBaseParasite"/>
        </authorList>
    </citation>
    <scope>IDENTIFICATION</scope>
</reference>
<organism evidence="2 3">
    <name type="scientific">Panagrellus redivivus</name>
    <name type="common">Microworm</name>
    <dbReference type="NCBI Taxonomy" id="6233"/>
    <lineage>
        <taxon>Eukaryota</taxon>
        <taxon>Metazoa</taxon>
        <taxon>Ecdysozoa</taxon>
        <taxon>Nematoda</taxon>
        <taxon>Chromadorea</taxon>
        <taxon>Rhabditida</taxon>
        <taxon>Tylenchina</taxon>
        <taxon>Panagrolaimomorpha</taxon>
        <taxon>Panagrolaimoidea</taxon>
        <taxon>Panagrolaimidae</taxon>
        <taxon>Panagrellus</taxon>
    </lineage>
</organism>